<evidence type="ECO:0000259" key="8">
    <source>
        <dbReference type="PROSITE" id="PS50118"/>
    </source>
</evidence>
<sequence>MVHRIGVSDAGTHGAADPGGATSPAAAGAGDAAWCRTASGHIKRPMNAFMVWSQIERRKIMEESPDVHNAEISKRLGRRWKQLKDGEKVPFLREAERLRLKHMADYPDYKYRPRKKAHVNNNNNNTGGGGAAGASGELGEKAPPAPEAVESDCSANPGGDGADRDAAKKKKRKRKSVAGGGAGARGPRWRWLGSARRRQAAEDGGARPRRGGRRRRRRRRRPPPAGRPRWGLGERGEGGVGGAVGASSWGTEGYGAGQGAADGWEAQGGGGLLLQGASSPWGGARCGERDGGGGGGGQSWDSLSTGSSRCSHFDFPDYCTPEMSELISGDVGDATSTVSNLVFTY</sequence>
<evidence type="ECO:0000256" key="2">
    <source>
        <dbReference type="ARBA" id="ARBA00023015"/>
    </source>
</evidence>
<feature type="domain" description="HMG box" evidence="8">
    <location>
        <begin position="42"/>
        <end position="110"/>
    </location>
</feature>
<feature type="region of interest" description="Disordered" evidence="7">
    <location>
        <begin position="267"/>
        <end position="308"/>
    </location>
</feature>
<evidence type="ECO:0000256" key="4">
    <source>
        <dbReference type="ARBA" id="ARBA00023163"/>
    </source>
</evidence>
<reference evidence="10" key="1">
    <citation type="submission" date="2025-08" db="UniProtKB">
        <authorList>
            <consortium name="RefSeq"/>
        </authorList>
    </citation>
    <scope>IDENTIFICATION</scope>
    <source>
        <tissue evidence="10">Sperm</tissue>
    </source>
</reference>
<accession>A0AAJ7T0L4</accession>
<feature type="region of interest" description="Disordered" evidence="7">
    <location>
        <begin position="1"/>
        <end position="27"/>
    </location>
</feature>
<dbReference type="GO" id="GO:0000122">
    <property type="term" value="P:negative regulation of transcription by RNA polymerase II"/>
    <property type="evidence" value="ECO:0007669"/>
    <property type="project" value="TreeGrafter"/>
</dbReference>
<dbReference type="InterPro" id="IPR009071">
    <property type="entry name" value="HMG_box_dom"/>
</dbReference>
<dbReference type="InterPro" id="IPR036910">
    <property type="entry name" value="HMG_box_dom_sf"/>
</dbReference>
<evidence type="ECO:0000256" key="7">
    <source>
        <dbReference type="SAM" id="MobiDB-lite"/>
    </source>
</evidence>
<evidence type="ECO:0000256" key="6">
    <source>
        <dbReference type="PROSITE-ProRule" id="PRU00267"/>
    </source>
</evidence>
<keyword evidence="4" id="KW-0804">Transcription</keyword>
<dbReference type="PIRSF" id="PIRSF038098">
    <property type="entry name" value="SOX-12/11/4a"/>
    <property type="match status" value="1"/>
</dbReference>
<keyword evidence="2" id="KW-0805">Transcription regulation</keyword>
<dbReference type="GO" id="GO:0030182">
    <property type="term" value="P:neuron differentiation"/>
    <property type="evidence" value="ECO:0007669"/>
    <property type="project" value="TreeGrafter"/>
</dbReference>
<evidence type="ECO:0000256" key="5">
    <source>
        <dbReference type="ARBA" id="ARBA00023242"/>
    </source>
</evidence>
<keyword evidence="5 6" id="KW-0539">Nucleus</keyword>
<proteinExistence type="predicted"/>
<evidence type="ECO:0000256" key="3">
    <source>
        <dbReference type="ARBA" id="ARBA00023125"/>
    </source>
</evidence>
<dbReference type="InterPro" id="IPR017386">
    <property type="entry name" value="SOX-12/11/4"/>
</dbReference>
<evidence type="ECO:0000313" key="10">
    <source>
        <dbReference type="RefSeq" id="XP_032809052.1"/>
    </source>
</evidence>
<dbReference type="SMART" id="SM00398">
    <property type="entry name" value="HMG"/>
    <property type="match status" value="1"/>
</dbReference>
<keyword evidence="9" id="KW-1185">Reference proteome</keyword>
<feature type="DNA-binding region" description="HMG box" evidence="6">
    <location>
        <begin position="42"/>
        <end position="110"/>
    </location>
</feature>
<dbReference type="FunFam" id="1.10.30.10:FF:000007">
    <property type="entry name" value="Transcription factor SOX"/>
    <property type="match status" value="1"/>
</dbReference>
<dbReference type="PANTHER" id="PTHR10270">
    <property type="entry name" value="SOX TRANSCRIPTION FACTOR"/>
    <property type="match status" value="1"/>
</dbReference>
<evidence type="ECO:0000313" key="9">
    <source>
        <dbReference type="Proteomes" id="UP001318040"/>
    </source>
</evidence>
<dbReference type="Proteomes" id="UP001318040">
    <property type="component" value="Chromosome 12"/>
</dbReference>
<dbReference type="GO" id="GO:0005634">
    <property type="term" value="C:nucleus"/>
    <property type="evidence" value="ECO:0007669"/>
    <property type="project" value="UniProtKB-SubCell"/>
</dbReference>
<protein>
    <submittedName>
        <fullName evidence="10">Transcription factor SOX-4-like</fullName>
    </submittedName>
</protein>
<feature type="compositionally biased region" description="Polar residues" evidence="7">
    <location>
        <begin position="299"/>
        <end position="308"/>
    </location>
</feature>
<dbReference type="KEGG" id="pmrn:116941789"/>
<evidence type="ECO:0000256" key="1">
    <source>
        <dbReference type="ARBA" id="ARBA00004123"/>
    </source>
</evidence>
<dbReference type="PROSITE" id="PS50118">
    <property type="entry name" value="HMG_BOX_2"/>
    <property type="match status" value="1"/>
</dbReference>
<dbReference type="PANTHER" id="PTHR10270:SF27">
    <property type="entry name" value="TRANSCRIPTION FACTOR SOX-4"/>
    <property type="match status" value="1"/>
</dbReference>
<dbReference type="GO" id="GO:0007420">
    <property type="term" value="P:brain development"/>
    <property type="evidence" value="ECO:0007669"/>
    <property type="project" value="TreeGrafter"/>
</dbReference>
<dbReference type="SUPFAM" id="SSF47095">
    <property type="entry name" value="HMG-box"/>
    <property type="match status" value="1"/>
</dbReference>
<dbReference type="Gene3D" id="1.10.30.10">
    <property type="entry name" value="High mobility group box domain"/>
    <property type="match status" value="1"/>
</dbReference>
<dbReference type="AlphaFoldDB" id="A0AAJ7T0L4"/>
<dbReference type="GO" id="GO:0000978">
    <property type="term" value="F:RNA polymerase II cis-regulatory region sequence-specific DNA binding"/>
    <property type="evidence" value="ECO:0007669"/>
    <property type="project" value="TreeGrafter"/>
</dbReference>
<dbReference type="Pfam" id="PF00505">
    <property type="entry name" value="HMG_box"/>
    <property type="match status" value="1"/>
</dbReference>
<comment type="subcellular location">
    <subcellularLocation>
        <location evidence="1">Nucleus</location>
    </subcellularLocation>
</comment>
<dbReference type="InterPro" id="IPR050140">
    <property type="entry name" value="SRY-related_HMG-box_TF-like"/>
</dbReference>
<dbReference type="RefSeq" id="XP_032809052.1">
    <property type="nucleotide sequence ID" value="XM_032953161.1"/>
</dbReference>
<dbReference type="GO" id="GO:0001228">
    <property type="term" value="F:DNA-binding transcription activator activity, RNA polymerase II-specific"/>
    <property type="evidence" value="ECO:0007669"/>
    <property type="project" value="TreeGrafter"/>
</dbReference>
<dbReference type="GO" id="GO:0048593">
    <property type="term" value="P:camera-type eye morphogenesis"/>
    <property type="evidence" value="ECO:0007669"/>
    <property type="project" value="TreeGrafter"/>
</dbReference>
<feature type="compositionally biased region" description="Basic residues" evidence="7">
    <location>
        <begin position="207"/>
        <end position="222"/>
    </location>
</feature>
<keyword evidence="3 6" id="KW-0238">DNA-binding</keyword>
<gene>
    <name evidence="10" type="primary">LOC116941789</name>
</gene>
<organism evidence="9 10">
    <name type="scientific">Petromyzon marinus</name>
    <name type="common">Sea lamprey</name>
    <dbReference type="NCBI Taxonomy" id="7757"/>
    <lineage>
        <taxon>Eukaryota</taxon>
        <taxon>Metazoa</taxon>
        <taxon>Chordata</taxon>
        <taxon>Craniata</taxon>
        <taxon>Vertebrata</taxon>
        <taxon>Cyclostomata</taxon>
        <taxon>Hyperoartia</taxon>
        <taxon>Petromyzontiformes</taxon>
        <taxon>Petromyzontidae</taxon>
        <taxon>Petromyzon</taxon>
    </lineage>
</organism>
<feature type="region of interest" description="Disordered" evidence="7">
    <location>
        <begin position="109"/>
        <end position="246"/>
    </location>
</feature>
<dbReference type="CDD" id="cd22029">
    <property type="entry name" value="HMG-box_SoxC"/>
    <property type="match status" value="1"/>
</dbReference>
<feature type="compositionally biased region" description="Low complexity" evidence="7">
    <location>
        <begin position="14"/>
        <end position="27"/>
    </location>
</feature>
<feature type="compositionally biased region" description="Basic residues" evidence="7">
    <location>
        <begin position="167"/>
        <end position="176"/>
    </location>
</feature>
<name>A0AAJ7T0L4_PETMA</name>